<organism evidence="1">
    <name type="scientific">Arion vulgaris</name>
    <dbReference type="NCBI Taxonomy" id="1028688"/>
    <lineage>
        <taxon>Eukaryota</taxon>
        <taxon>Metazoa</taxon>
        <taxon>Spiralia</taxon>
        <taxon>Lophotrochozoa</taxon>
        <taxon>Mollusca</taxon>
        <taxon>Gastropoda</taxon>
        <taxon>Heterobranchia</taxon>
        <taxon>Euthyneura</taxon>
        <taxon>Panpulmonata</taxon>
        <taxon>Eupulmonata</taxon>
        <taxon>Stylommatophora</taxon>
        <taxon>Helicina</taxon>
        <taxon>Arionoidea</taxon>
        <taxon>Arionidae</taxon>
        <taxon>Arion</taxon>
    </lineage>
</organism>
<proteinExistence type="predicted"/>
<sequence length="126" mass="14058">MVSIASKANDKAMSLEALLFKLPLYVVFHTDTIVNRENGVQSQNFCHKMDIQISQNDEDAEKHIQGDVQKANGIHGHMELVSIENRAHFGIPSKLDLILGLDYALKDYRTPSVGRICCDICQCLDG</sequence>
<name>A0A0B7A276_9EUPU</name>
<dbReference type="AlphaFoldDB" id="A0A0B7A276"/>
<evidence type="ECO:0000313" key="1">
    <source>
        <dbReference type="EMBL" id="CEK74727.1"/>
    </source>
</evidence>
<protein>
    <submittedName>
        <fullName evidence="1">Uncharacterized protein</fullName>
    </submittedName>
</protein>
<dbReference type="EMBL" id="HACG01027862">
    <property type="protein sequence ID" value="CEK74727.1"/>
    <property type="molecule type" value="Transcribed_RNA"/>
</dbReference>
<gene>
    <name evidence="1" type="primary">ORF92273</name>
</gene>
<accession>A0A0B7A276</accession>
<reference evidence="1" key="1">
    <citation type="submission" date="2014-12" db="EMBL/GenBank/DDBJ databases">
        <title>Insight into the proteome of Arion vulgaris.</title>
        <authorList>
            <person name="Aradska J."/>
            <person name="Bulat T."/>
            <person name="Smidak R."/>
            <person name="Sarate P."/>
            <person name="Gangsoo J."/>
            <person name="Sialana F."/>
            <person name="Bilban M."/>
            <person name="Lubec G."/>
        </authorList>
    </citation>
    <scope>NUCLEOTIDE SEQUENCE</scope>
    <source>
        <tissue evidence="1">Skin</tissue>
    </source>
</reference>